<evidence type="ECO:0000256" key="3">
    <source>
        <dbReference type="ARBA" id="ARBA00023125"/>
    </source>
</evidence>
<dbReference type="EMBL" id="CP064795">
    <property type="protein sequence ID" value="QPG07018.1"/>
    <property type="molecule type" value="Genomic_DNA"/>
</dbReference>
<dbReference type="Proteomes" id="UP000595095">
    <property type="component" value="Chromosome"/>
</dbReference>
<gene>
    <name evidence="7" type="ORF">IT774_07910</name>
</gene>
<accession>A0A7S9DZW9</accession>
<dbReference type="PANTHER" id="PTHR30349">
    <property type="entry name" value="PHAGE INTEGRASE-RELATED"/>
    <property type="match status" value="1"/>
</dbReference>
<dbReference type="GO" id="GO:0015074">
    <property type="term" value="P:DNA integration"/>
    <property type="evidence" value="ECO:0007669"/>
    <property type="project" value="UniProtKB-KW"/>
</dbReference>
<dbReference type="InterPro" id="IPR013762">
    <property type="entry name" value="Integrase-like_cat_sf"/>
</dbReference>
<evidence type="ECO:0000313" key="7">
    <source>
        <dbReference type="EMBL" id="QPG07018.1"/>
    </source>
</evidence>
<comment type="similarity">
    <text evidence="1">Belongs to the 'phage' integrase family.</text>
</comment>
<dbReference type="PROSITE" id="PS51898">
    <property type="entry name" value="TYR_RECOMBINASE"/>
    <property type="match status" value="1"/>
</dbReference>
<dbReference type="CDD" id="cd00397">
    <property type="entry name" value="DNA_BRE_C"/>
    <property type="match status" value="1"/>
</dbReference>
<evidence type="ECO:0000259" key="6">
    <source>
        <dbReference type="PROSITE" id="PS51898"/>
    </source>
</evidence>
<dbReference type="PANTHER" id="PTHR30349:SF41">
    <property type="entry name" value="INTEGRASE_RECOMBINASE PROTEIN MJ0367-RELATED"/>
    <property type="match status" value="1"/>
</dbReference>
<evidence type="ECO:0000256" key="4">
    <source>
        <dbReference type="ARBA" id="ARBA00023172"/>
    </source>
</evidence>
<dbReference type="GO" id="GO:0006310">
    <property type="term" value="P:DNA recombination"/>
    <property type="evidence" value="ECO:0007669"/>
    <property type="project" value="UniProtKB-KW"/>
</dbReference>
<keyword evidence="3" id="KW-0238">DNA-binding</keyword>
<evidence type="ECO:0000313" key="8">
    <source>
        <dbReference type="Proteomes" id="UP000595095"/>
    </source>
</evidence>
<dbReference type="RefSeq" id="WP_195812089.1">
    <property type="nucleotide sequence ID" value="NZ_CP064795.1"/>
</dbReference>
<keyword evidence="2" id="KW-0229">DNA integration</keyword>
<dbReference type="GO" id="GO:0003677">
    <property type="term" value="F:DNA binding"/>
    <property type="evidence" value="ECO:0007669"/>
    <property type="project" value="UniProtKB-KW"/>
</dbReference>
<dbReference type="InterPro" id="IPR011010">
    <property type="entry name" value="DNA_brk_join_enz"/>
</dbReference>
<keyword evidence="8" id="KW-1185">Reference proteome</keyword>
<evidence type="ECO:0000256" key="2">
    <source>
        <dbReference type="ARBA" id="ARBA00022908"/>
    </source>
</evidence>
<proteinExistence type="inferred from homology"/>
<dbReference type="Gene3D" id="1.10.443.10">
    <property type="entry name" value="Intergrase catalytic core"/>
    <property type="match status" value="1"/>
</dbReference>
<evidence type="ECO:0000256" key="1">
    <source>
        <dbReference type="ARBA" id="ARBA00008857"/>
    </source>
</evidence>
<feature type="region of interest" description="Disordered" evidence="5">
    <location>
        <begin position="262"/>
        <end position="281"/>
    </location>
</feature>
<dbReference type="Pfam" id="PF00589">
    <property type="entry name" value="Phage_integrase"/>
    <property type="match status" value="1"/>
</dbReference>
<name>A0A7S9DZW9_9ALTE</name>
<dbReference type="InterPro" id="IPR050090">
    <property type="entry name" value="Tyrosine_recombinase_XerCD"/>
</dbReference>
<dbReference type="InterPro" id="IPR002104">
    <property type="entry name" value="Integrase_catalytic"/>
</dbReference>
<sequence>MKVSVYPVGSRRFVAFVDENEIPIYPLANAFIYDVFLNASFSTKQRIAQELKIVLGYFESHGIDLEKRIAAGTLLSSTEISKFYGQLMLRKDSFERTQRISIIPSVQSKNIRNAIAASLHDSCKVSVETRSGRVRTLRKYLEFLFSHFHGDQFPPQGLINAFETMCCKLKAKESYTNTKSSAQPVELVESVIPNDIYQQFLQIIIPSNVNNPFKSSKLRNYLILSIMEQAGIRRSEVCKIKISDCQFHDEYNKIKVYSYPDDKSDPRINRPDKKTGRSHMSGIKPSLMKDIEFYISHVRNKFTASKKHDFLFVAEKNSHGTAGLPITREMVNYMFSRVSTSLNFKIHPHLLRHKWNERLSEIAKKKGLDREYTEDLRRNAMGHAPDSQMGRVYNDKHEQLIAIELMTRHQEKIDGSKE</sequence>
<evidence type="ECO:0000256" key="5">
    <source>
        <dbReference type="SAM" id="MobiDB-lite"/>
    </source>
</evidence>
<keyword evidence="4" id="KW-0233">DNA recombination</keyword>
<feature type="domain" description="Tyr recombinase" evidence="6">
    <location>
        <begin position="186"/>
        <end position="406"/>
    </location>
</feature>
<dbReference type="KEGG" id="smaa:IT774_07910"/>
<protein>
    <submittedName>
        <fullName evidence="7">Site-specific integrase</fullName>
    </submittedName>
</protein>
<reference evidence="7 8" key="1">
    <citation type="submission" date="2020-11" db="EMBL/GenBank/DDBJ databases">
        <title>Complete genome sequence for Salinimonas sp. strain G2-b.</title>
        <authorList>
            <person name="Park S.-J."/>
        </authorList>
    </citation>
    <scope>NUCLEOTIDE SEQUENCE [LARGE SCALE GENOMIC DNA]</scope>
    <source>
        <strain evidence="7 8">G2-b</strain>
    </source>
</reference>
<feature type="compositionally biased region" description="Basic and acidic residues" evidence="5">
    <location>
        <begin position="262"/>
        <end position="275"/>
    </location>
</feature>
<dbReference type="AlphaFoldDB" id="A0A7S9DZW9"/>
<dbReference type="SUPFAM" id="SSF56349">
    <property type="entry name" value="DNA breaking-rejoining enzymes"/>
    <property type="match status" value="1"/>
</dbReference>
<organism evidence="7 8">
    <name type="scientific">Salinimonas marina</name>
    <dbReference type="NCBI Taxonomy" id="2785918"/>
    <lineage>
        <taxon>Bacteria</taxon>
        <taxon>Pseudomonadati</taxon>
        <taxon>Pseudomonadota</taxon>
        <taxon>Gammaproteobacteria</taxon>
        <taxon>Alteromonadales</taxon>
        <taxon>Alteromonadaceae</taxon>
        <taxon>Alteromonas/Salinimonas group</taxon>
        <taxon>Salinimonas</taxon>
    </lineage>
</organism>